<evidence type="ECO:0000313" key="3">
    <source>
        <dbReference type="EMBL" id="EGZ23651.1"/>
    </source>
</evidence>
<dbReference type="Proteomes" id="UP000002640">
    <property type="component" value="Unassembled WGS sequence"/>
</dbReference>
<reference evidence="3 4" key="1">
    <citation type="journal article" date="2006" name="Science">
        <title>Phytophthora genome sequences uncover evolutionary origins and mechanisms of pathogenesis.</title>
        <authorList>
            <person name="Tyler B.M."/>
            <person name="Tripathy S."/>
            <person name="Zhang X."/>
            <person name="Dehal P."/>
            <person name="Jiang R.H."/>
            <person name="Aerts A."/>
            <person name="Arredondo F.D."/>
            <person name="Baxter L."/>
            <person name="Bensasson D."/>
            <person name="Beynon J.L."/>
            <person name="Chapman J."/>
            <person name="Damasceno C.M."/>
            <person name="Dorrance A.E."/>
            <person name="Dou D."/>
            <person name="Dickerman A.W."/>
            <person name="Dubchak I.L."/>
            <person name="Garbelotto M."/>
            <person name="Gijzen M."/>
            <person name="Gordon S.G."/>
            <person name="Govers F."/>
            <person name="Grunwald N.J."/>
            <person name="Huang W."/>
            <person name="Ivors K.L."/>
            <person name="Jones R.W."/>
            <person name="Kamoun S."/>
            <person name="Krampis K."/>
            <person name="Lamour K.H."/>
            <person name="Lee M.K."/>
            <person name="McDonald W.H."/>
            <person name="Medina M."/>
            <person name="Meijer H.J."/>
            <person name="Nordberg E.K."/>
            <person name="Maclean D.J."/>
            <person name="Ospina-Giraldo M.D."/>
            <person name="Morris P.F."/>
            <person name="Phuntumart V."/>
            <person name="Putnam N.H."/>
            <person name="Rash S."/>
            <person name="Rose J.K."/>
            <person name="Sakihama Y."/>
            <person name="Salamov A.A."/>
            <person name="Savidor A."/>
            <person name="Scheuring C.F."/>
            <person name="Smith B.M."/>
            <person name="Sobral B.W."/>
            <person name="Terry A."/>
            <person name="Torto-Alalibo T.A."/>
            <person name="Win J."/>
            <person name="Xu Z."/>
            <person name="Zhang H."/>
            <person name="Grigoriev I.V."/>
            <person name="Rokhsar D.S."/>
            <person name="Boore J.L."/>
        </authorList>
    </citation>
    <scope>NUCLEOTIDE SEQUENCE [LARGE SCALE GENOMIC DNA]</scope>
    <source>
        <strain evidence="3 4">P6497</strain>
    </source>
</reference>
<dbReference type="InterPro" id="IPR036612">
    <property type="entry name" value="KH_dom_type_1_sf"/>
</dbReference>
<protein>
    <recommendedName>
        <fullName evidence="2">K Homology domain-containing protein</fullName>
    </recommendedName>
</protein>
<dbReference type="KEGG" id="psoj:PHYSODRAFT_479954"/>
<dbReference type="InterPro" id="IPR004088">
    <property type="entry name" value="KH_dom_type_1"/>
</dbReference>
<evidence type="ECO:0000256" key="1">
    <source>
        <dbReference type="PROSITE-ProRule" id="PRU00117"/>
    </source>
</evidence>
<dbReference type="RefSeq" id="XP_009518939.1">
    <property type="nucleotide sequence ID" value="XM_009520644.1"/>
</dbReference>
<dbReference type="GO" id="GO:0003723">
    <property type="term" value="F:RNA binding"/>
    <property type="evidence" value="ECO:0007669"/>
    <property type="project" value="UniProtKB-UniRule"/>
</dbReference>
<dbReference type="Gene3D" id="3.30.1370.10">
    <property type="entry name" value="K Homology domain, type 1"/>
    <property type="match status" value="1"/>
</dbReference>
<dbReference type="Pfam" id="PF00013">
    <property type="entry name" value="KH_1"/>
    <property type="match status" value="1"/>
</dbReference>
<dbReference type="GeneID" id="20655197"/>
<dbReference type="InterPro" id="IPR004087">
    <property type="entry name" value="KH_dom"/>
</dbReference>
<dbReference type="SUPFAM" id="SSF54791">
    <property type="entry name" value="Eukaryotic type KH-domain (KH-domain type I)"/>
    <property type="match status" value="1"/>
</dbReference>
<keyword evidence="4" id="KW-1185">Reference proteome</keyword>
<feature type="domain" description="K Homology" evidence="2">
    <location>
        <begin position="10"/>
        <end position="76"/>
    </location>
</feature>
<keyword evidence="1" id="KW-0694">RNA-binding</keyword>
<proteinExistence type="predicted"/>
<dbReference type="SMART" id="SM00322">
    <property type="entry name" value="KH"/>
    <property type="match status" value="1"/>
</dbReference>
<name>G4YU96_PHYSP</name>
<dbReference type="EMBL" id="JH159152">
    <property type="protein sequence ID" value="EGZ23651.1"/>
    <property type="molecule type" value="Genomic_DNA"/>
</dbReference>
<dbReference type="OMA" id="TRWSNYC"/>
<dbReference type="PROSITE" id="PS50084">
    <property type="entry name" value="KH_TYPE_1"/>
    <property type="match status" value="1"/>
</dbReference>
<organism evidence="3 4">
    <name type="scientific">Phytophthora sojae (strain P6497)</name>
    <name type="common">Soybean stem and root rot agent</name>
    <name type="synonym">Phytophthora megasperma f. sp. glycines</name>
    <dbReference type="NCBI Taxonomy" id="1094619"/>
    <lineage>
        <taxon>Eukaryota</taxon>
        <taxon>Sar</taxon>
        <taxon>Stramenopiles</taxon>
        <taxon>Oomycota</taxon>
        <taxon>Peronosporomycetes</taxon>
        <taxon>Peronosporales</taxon>
        <taxon>Peronosporaceae</taxon>
        <taxon>Phytophthora</taxon>
    </lineage>
</organism>
<gene>
    <name evidence="3" type="ORF">PHYSODRAFT_479954</name>
</gene>
<evidence type="ECO:0000259" key="2">
    <source>
        <dbReference type="SMART" id="SM00322"/>
    </source>
</evidence>
<evidence type="ECO:0000313" key="4">
    <source>
        <dbReference type="Proteomes" id="UP000002640"/>
    </source>
</evidence>
<accession>G4YU96</accession>
<dbReference type="InParanoid" id="G4YU96"/>
<dbReference type="SMR" id="G4YU96"/>
<dbReference type="CDD" id="cd00105">
    <property type="entry name" value="KH-I"/>
    <property type="match status" value="1"/>
</dbReference>
<dbReference type="AlphaFoldDB" id="G4YU96"/>
<sequence>MSYRFTRSSATSQTNLSIPDHVPVGAVIGKRGSYCKALRENHGVHCSVNGDARQVTLKGPRTSIQEAEDDLAKLFASFAIDKKRVFEVVARDGPSRRWSFEREKNVSSDSQVEDYPYRLQHSGHAVETASVNTSWIQEFLEDDVASVMSYLADKPTGPPTKVKLAFGKLCFKLKSIRYANSTITWPELQKLRNGADFSTRWSNYCGRTSPSIAALMDDLEERMEKDVEPRNSLSVHLADKEGNSYDLKYHLVDGHWELNNAYSGRHVRGTYDVILSHDASLRLRAVTREELSENAAAGIQRHLAISIPDNDDFFGTQVSVSSGLYVKSFETRTKMHVDANGLRFSICYLDKRQKEFRLECRLSTAEKQKLAANDNDAQILLEKALQVLS</sequence>